<feature type="transmembrane region" description="Helical" evidence="7">
    <location>
        <begin position="98"/>
        <end position="116"/>
    </location>
</feature>
<organism evidence="9 10">
    <name type="scientific">Tissierella creatinophila DSM 6911</name>
    <dbReference type="NCBI Taxonomy" id="1123403"/>
    <lineage>
        <taxon>Bacteria</taxon>
        <taxon>Bacillati</taxon>
        <taxon>Bacillota</taxon>
        <taxon>Tissierellia</taxon>
        <taxon>Tissierellales</taxon>
        <taxon>Tissierellaceae</taxon>
        <taxon>Tissierella</taxon>
    </lineage>
</organism>
<dbReference type="AlphaFoldDB" id="A0A1U7M847"/>
<evidence type="ECO:0000313" key="10">
    <source>
        <dbReference type="Proteomes" id="UP000186112"/>
    </source>
</evidence>
<evidence type="ECO:0000256" key="2">
    <source>
        <dbReference type="ARBA" id="ARBA00009045"/>
    </source>
</evidence>
<proteinExistence type="inferred from homology"/>
<name>A0A1U7M847_TISCR</name>
<feature type="transmembrane region" description="Helical" evidence="7">
    <location>
        <begin position="122"/>
        <end position="140"/>
    </location>
</feature>
<keyword evidence="3 7" id="KW-0812">Transmembrane</keyword>
<evidence type="ECO:0000256" key="7">
    <source>
        <dbReference type="SAM" id="Phobius"/>
    </source>
</evidence>
<sequence length="193" mass="21556">MKKDNLIEYIKKASVNSVLLAIMLVYFVVITLNGGTTDVETLVRFGALFPPLVKEYGQYYRLISSIFIHIGIMHLFFNSYALYIFGTQIERVMGHKKYILFFLLTGLGGNLLTYIFSYETISAGASGSLFGMFGAFLYLIRRHPEMVTPEGKKSILQLLVINIAITLLVPNISATAHFGGLIAGYLLSYGFIK</sequence>
<feature type="transmembrane region" description="Helical" evidence="7">
    <location>
        <begin position="160"/>
        <end position="187"/>
    </location>
</feature>
<comment type="similarity">
    <text evidence="2">Belongs to the peptidase S54 family.</text>
</comment>
<comment type="caution">
    <text evidence="9">The sequence shown here is derived from an EMBL/GenBank/DDBJ whole genome shotgun (WGS) entry which is preliminary data.</text>
</comment>
<dbReference type="InterPro" id="IPR035952">
    <property type="entry name" value="Rhomboid-like_sf"/>
</dbReference>
<dbReference type="PANTHER" id="PTHR43731">
    <property type="entry name" value="RHOMBOID PROTEASE"/>
    <property type="match status" value="1"/>
</dbReference>
<dbReference type="EC" id="3.4.21.105" evidence="9"/>
<feature type="domain" description="Peptidase S54 rhomboid" evidence="8">
    <location>
        <begin position="57"/>
        <end position="191"/>
    </location>
</feature>
<evidence type="ECO:0000313" key="9">
    <source>
        <dbReference type="EMBL" id="OLS03455.1"/>
    </source>
</evidence>
<dbReference type="Pfam" id="PF01694">
    <property type="entry name" value="Rhomboid"/>
    <property type="match status" value="1"/>
</dbReference>
<feature type="transmembrane region" description="Helical" evidence="7">
    <location>
        <begin position="12"/>
        <end position="32"/>
    </location>
</feature>
<dbReference type="GO" id="GO:0006508">
    <property type="term" value="P:proteolysis"/>
    <property type="evidence" value="ECO:0007669"/>
    <property type="project" value="UniProtKB-KW"/>
</dbReference>
<keyword evidence="10" id="KW-1185">Reference proteome</keyword>
<dbReference type="RefSeq" id="WP_075724920.1">
    <property type="nucleotide sequence ID" value="NZ_LTDM01000007.1"/>
</dbReference>
<evidence type="ECO:0000256" key="4">
    <source>
        <dbReference type="ARBA" id="ARBA00022801"/>
    </source>
</evidence>
<evidence type="ECO:0000256" key="3">
    <source>
        <dbReference type="ARBA" id="ARBA00022692"/>
    </source>
</evidence>
<protein>
    <submittedName>
        <fullName evidence="9">Rhomboid protease GluP</fullName>
        <ecNumber evidence="9">3.4.21.105</ecNumber>
    </submittedName>
</protein>
<accession>A0A1U7M847</accession>
<feature type="transmembrane region" description="Helical" evidence="7">
    <location>
        <begin position="59"/>
        <end position="86"/>
    </location>
</feature>
<comment type="subcellular location">
    <subcellularLocation>
        <location evidence="1">Membrane</location>
        <topology evidence="1">Multi-pass membrane protein</topology>
    </subcellularLocation>
</comment>
<gene>
    <name evidence="9" type="primary">gluP</name>
    <name evidence="9" type="ORF">TICRE_05690</name>
</gene>
<evidence type="ECO:0000259" key="8">
    <source>
        <dbReference type="Pfam" id="PF01694"/>
    </source>
</evidence>
<dbReference type="InterPro" id="IPR050925">
    <property type="entry name" value="Rhomboid_protease_S54"/>
</dbReference>
<dbReference type="EMBL" id="LTDM01000007">
    <property type="protein sequence ID" value="OLS03455.1"/>
    <property type="molecule type" value="Genomic_DNA"/>
</dbReference>
<dbReference type="Proteomes" id="UP000186112">
    <property type="component" value="Unassembled WGS sequence"/>
</dbReference>
<dbReference type="OrthoDB" id="9813074at2"/>
<reference evidence="9 10" key="1">
    <citation type="submission" date="2016-02" db="EMBL/GenBank/DDBJ databases">
        <title>Genome sequence of Tissierella creatinophila DSM 6911.</title>
        <authorList>
            <person name="Poehlein A."/>
            <person name="Daniel R."/>
        </authorList>
    </citation>
    <scope>NUCLEOTIDE SEQUENCE [LARGE SCALE GENOMIC DNA]</scope>
    <source>
        <strain evidence="9 10">DSM 6911</strain>
    </source>
</reference>
<evidence type="ECO:0000256" key="5">
    <source>
        <dbReference type="ARBA" id="ARBA00022989"/>
    </source>
</evidence>
<evidence type="ECO:0000256" key="6">
    <source>
        <dbReference type="ARBA" id="ARBA00023136"/>
    </source>
</evidence>
<dbReference type="GO" id="GO:0016020">
    <property type="term" value="C:membrane"/>
    <property type="evidence" value="ECO:0007669"/>
    <property type="project" value="UniProtKB-SubCell"/>
</dbReference>
<keyword evidence="6 7" id="KW-0472">Membrane</keyword>
<keyword evidence="5 7" id="KW-1133">Transmembrane helix</keyword>
<dbReference type="PANTHER" id="PTHR43731:SF14">
    <property type="entry name" value="PRESENILIN-ASSOCIATED RHOMBOID-LIKE PROTEIN, MITOCHONDRIAL"/>
    <property type="match status" value="1"/>
</dbReference>
<dbReference type="SUPFAM" id="SSF144091">
    <property type="entry name" value="Rhomboid-like"/>
    <property type="match status" value="1"/>
</dbReference>
<dbReference type="GO" id="GO:0004252">
    <property type="term" value="F:serine-type endopeptidase activity"/>
    <property type="evidence" value="ECO:0007669"/>
    <property type="project" value="InterPro"/>
</dbReference>
<keyword evidence="9" id="KW-0645">Protease</keyword>
<evidence type="ECO:0000256" key="1">
    <source>
        <dbReference type="ARBA" id="ARBA00004141"/>
    </source>
</evidence>
<dbReference type="Gene3D" id="1.20.1540.10">
    <property type="entry name" value="Rhomboid-like"/>
    <property type="match status" value="1"/>
</dbReference>
<keyword evidence="4 9" id="KW-0378">Hydrolase</keyword>
<dbReference type="InterPro" id="IPR022764">
    <property type="entry name" value="Peptidase_S54_rhomboid_dom"/>
</dbReference>